<dbReference type="EMBL" id="ACFY01000054">
    <property type="protein sequence ID" value="EEG94798.1"/>
    <property type="molecule type" value="Genomic_DNA"/>
</dbReference>
<dbReference type="Proteomes" id="UP000003561">
    <property type="component" value="Unassembled WGS sequence"/>
</dbReference>
<protein>
    <recommendedName>
        <fullName evidence="4">Helix-turn-helix domain-containing protein</fullName>
    </recommendedName>
</protein>
<evidence type="ECO:0000313" key="3">
    <source>
        <dbReference type="Proteomes" id="UP000003561"/>
    </source>
</evidence>
<reference evidence="2 3" key="2">
    <citation type="submission" date="2009-03" db="EMBL/GenBank/DDBJ databases">
        <title>Draft genome sequence of Roseburia inulinivorans (DSM 16841).</title>
        <authorList>
            <person name="Sudarsanam P."/>
            <person name="Ley R."/>
            <person name="Guruge J."/>
            <person name="Turnbaugh P.J."/>
            <person name="Mahowald M."/>
            <person name="Liep D."/>
            <person name="Gordon J."/>
        </authorList>
    </citation>
    <scope>NUCLEOTIDE SEQUENCE [LARGE SCALE GENOMIC DNA]</scope>
    <source>
        <strain evidence="2 3">DSM 16841</strain>
    </source>
</reference>
<name>C0FRE5_9FIRM</name>
<gene>
    <name evidence="2" type="ORF">ROSEINA2194_01299</name>
</gene>
<evidence type="ECO:0000313" key="2">
    <source>
        <dbReference type="EMBL" id="EEG94798.1"/>
    </source>
</evidence>
<reference evidence="2 3" key="1">
    <citation type="submission" date="2009-02" db="EMBL/GenBank/DDBJ databases">
        <authorList>
            <person name="Fulton L."/>
            <person name="Clifton S."/>
            <person name="Fulton B."/>
            <person name="Xu J."/>
            <person name="Minx P."/>
            <person name="Pepin K.H."/>
            <person name="Johnson M."/>
            <person name="Bhonagiri V."/>
            <person name="Nash W.E."/>
            <person name="Mardis E.R."/>
            <person name="Wilson R.K."/>
        </authorList>
    </citation>
    <scope>NUCLEOTIDE SEQUENCE [LARGE SCALE GENOMIC DNA]</scope>
    <source>
        <strain evidence="2 3">DSM 16841</strain>
    </source>
</reference>
<comment type="caution">
    <text evidence="2">The sequence shown here is derived from an EMBL/GenBank/DDBJ whole genome shotgun (WGS) entry which is preliminary data.</text>
</comment>
<evidence type="ECO:0000256" key="1">
    <source>
        <dbReference type="SAM" id="MobiDB-lite"/>
    </source>
</evidence>
<proteinExistence type="predicted"/>
<accession>C0FRE5</accession>
<sequence>MLTQFLLCTKIIHNQTLAIIRLSEYNYTDTVCRKDGRIMEYMSAPQAAEKWGISERRVQILCSQNRIPGVSKLGYMWLIPKDAEKPIDGRTKQRKELRHEQGANY</sequence>
<dbReference type="eggNOG" id="COG3177">
    <property type="taxonomic scope" value="Bacteria"/>
</dbReference>
<feature type="region of interest" description="Disordered" evidence="1">
    <location>
        <begin position="86"/>
        <end position="105"/>
    </location>
</feature>
<evidence type="ECO:0008006" key="4">
    <source>
        <dbReference type="Google" id="ProtNLM"/>
    </source>
</evidence>
<organism evidence="2 3">
    <name type="scientific">Roseburia inulinivorans DSM 16841</name>
    <dbReference type="NCBI Taxonomy" id="622312"/>
    <lineage>
        <taxon>Bacteria</taxon>
        <taxon>Bacillati</taxon>
        <taxon>Bacillota</taxon>
        <taxon>Clostridia</taxon>
        <taxon>Lachnospirales</taxon>
        <taxon>Lachnospiraceae</taxon>
        <taxon>Roseburia</taxon>
    </lineage>
</organism>
<dbReference type="AlphaFoldDB" id="C0FRE5"/>